<protein>
    <recommendedName>
        <fullName evidence="8">transketolase</fullName>
        <ecNumber evidence="8">2.2.1.1</ecNumber>
    </recommendedName>
</protein>
<dbReference type="Pfam" id="PF00456">
    <property type="entry name" value="Transketolase_N"/>
    <property type="match status" value="1"/>
</dbReference>
<dbReference type="InterPro" id="IPR055152">
    <property type="entry name" value="Transketolase-like_C_2"/>
</dbReference>
<organism evidence="17 18">
    <name type="scientific">Fibrobacter succinogenes</name>
    <name type="common">Bacteroides succinogenes</name>
    <dbReference type="NCBI Taxonomy" id="833"/>
    <lineage>
        <taxon>Bacteria</taxon>
        <taxon>Pseudomonadati</taxon>
        <taxon>Fibrobacterota</taxon>
        <taxon>Fibrobacteria</taxon>
        <taxon>Fibrobacterales</taxon>
        <taxon>Fibrobacteraceae</taxon>
        <taxon>Fibrobacter</taxon>
    </lineage>
</organism>
<dbReference type="CDD" id="cd02012">
    <property type="entry name" value="TPP_TK"/>
    <property type="match status" value="1"/>
</dbReference>
<evidence type="ECO:0000259" key="16">
    <source>
        <dbReference type="SMART" id="SM00861"/>
    </source>
</evidence>
<dbReference type="GO" id="GO:0005829">
    <property type="term" value="C:cytosol"/>
    <property type="evidence" value="ECO:0007669"/>
    <property type="project" value="TreeGrafter"/>
</dbReference>
<dbReference type="InterPro" id="IPR009014">
    <property type="entry name" value="Transketo_C/PFOR_II"/>
</dbReference>
<dbReference type="Pfam" id="PF22613">
    <property type="entry name" value="Transketolase_C_1"/>
    <property type="match status" value="1"/>
</dbReference>
<evidence type="ECO:0000256" key="3">
    <source>
        <dbReference type="ARBA" id="ARBA00001941"/>
    </source>
</evidence>
<comment type="cofactor">
    <cofactor evidence="2">
        <name>Mn(2+)</name>
        <dbReference type="ChEBI" id="CHEBI:29035"/>
    </cofactor>
</comment>
<evidence type="ECO:0000256" key="1">
    <source>
        <dbReference type="ARBA" id="ARBA00001913"/>
    </source>
</evidence>
<evidence type="ECO:0000256" key="10">
    <source>
        <dbReference type="ARBA" id="ARBA00022723"/>
    </source>
</evidence>
<evidence type="ECO:0000256" key="8">
    <source>
        <dbReference type="ARBA" id="ARBA00013152"/>
    </source>
</evidence>
<accession>A0A380RTP0</accession>
<keyword evidence="10" id="KW-0479">Metal-binding</keyword>
<evidence type="ECO:0000256" key="11">
    <source>
        <dbReference type="ARBA" id="ARBA00022837"/>
    </source>
</evidence>
<evidence type="ECO:0000256" key="6">
    <source>
        <dbReference type="ARBA" id="ARBA00007131"/>
    </source>
</evidence>
<dbReference type="Pfam" id="PF02779">
    <property type="entry name" value="Transket_pyr"/>
    <property type="match status" value="1"/>
</dbReference>
<dbReference type="Proteomes" id="UP000255423">
    <property type="component" value="Unassembled WGS sequence"/>
</dbReference>
<evidence type="ECO:0000256" key="4">
    <source>
        <dbReference type="ARBA" id="ARBA00001946"/>
    </source>
</evidence>
<comment type="cofactor">
    <cofactor evidence="5">
        <name>thiamine diphosphate</name>
        <dbReference type="ChEBI" id="CHEBI:58937"/>
    </cofactor>
</comment>
<dbReference type="InterPro" id="IPR020826">
    <property type="entry name" value="Transketolase_BS"/>
</dbReference>
<keyword evidence="15" id="KW-0175">Coiled coil</keyword>
<evidence type="ECO:0000256" key="2">
    <source>
        <dbReference type="ARBA" id="ARBA00001936"/>
    </source>
</evidence>
<keyword evidence="11" id="KW-0106">Calcium</keyword>
<keyword evidence="12" id="KW-0460">Magnesium</keyword>
<evidence type="ECO:0000256" key="5">
    <source>
        <dbReference type="ARBA" id="ARBA00001964"/>
    </source>
</evidence>
<evidence type="ECO:0000313" key="18">
    <source>
        <dbReference type="Proteomes" id="UP000255423"/>
    </source>
</evidence>
<dbReference type="PROSITE" id="PS00802">
    <property type="entry name" value="TRANSKETOLASE_2"/>
    <property type="match status" value="1"/>
</dbReference>
<proteinExistence type="inferred from homology"/>
<evidence type="ECO:0000256" key="12">
    <source>
        <dbReference type="ARBA" id="ARBA00022842"/>
    </source>
</evidence>
<feature type="coiled-coil region" evidence="15">
    <location>
        <begin position="295"/>
        <end position="322"/>
    </location>
</feature>
<dbReference type="InterPro" id="IPR005474">
    <property type="entry name" value="Transketolase_N"/>
</dbReference>
<name>A0A380RTP0_FIBSU</name>
<comment type="cofactor">
    <cofactor evidence="4">
        <name>Mg(2+)</name>
        <dbReference type="ChEBI" id="CHEBI:18420"/>
    </cofactor>
</comment>
<keyword evidence="9" id="KW-0808">Transferase</keyword>
<feature type="domain" description="Transketolase-like pyrimidine-binding" evidence="16">
    <location>
        <begin position="352"/>
        <end position="534"/>
    </location>
</feature>
<dbReference type="GO" id="GO:0004802">
    <property type="term" value="F:transketolase activity"/>
    <property type="evidence" value="ECO:0007669"/>
    <property type="project" value="UniProtKB-EC"/>
</dbReference>
<dbReference type="Gene3D" id="3.40.50.970">
    <property type="match status" value="2"/>
</dbReference>
<comment type="cofactor">
    <cofactor evidence="1">
        <name>Ca(2+)</name>
        <dbReference type="ChEBI" id="CHEBI:29108"/>
    </cofactor>
</comment>
<comment type="similarity">
    <text evidence="6">Belongs to the transketolase family.</text>
</comment>
<dbReference type="InterPro" id="IPR029061">
    <property type="entry name" value="THDP-binding"/>
</dbReference>
<comment type="cofactor">
    <cofactor evidence="3">
        <name>Co(2+)</name>
        <dbReference type="ChEBI" id="CHEBI:48828"/>
    </cofactor>
</comment>
<dbReference type="SMART" id="SM00861">
    <property type="entry name" value="Transket_pyr"/>
    <property type="match status" value="1"/>
</dbReference>
<dbReference type="GO" id="GO:0046872">
    <property type="term" value="F:metal ion binding"/>
    <property type="evidence" value="ECO:0007669"/>
    <property type="project" value="UniProtKB-KW"/>
</dbReference>
<evidence type="ECO:0000256" key="9">
    <source>
        <dbReference type="ARBA" id="ARBA00022679"/>
    </source>
</evidence>
<evidence type="ECO:0000256" key="7">
    <source>
        <dbReference type="ARBA" id="ARBA00011738"/>
    </source>
</evidence>
<gene>
    <name evidence="17" type="ORF">SAMN05661053_0130</name>
</gene>
<dbReference type="InterPro" id="IPR033247">
    <property type="entry name" value="Transketolase_fam"/>
</dbReference>
<dbReference type="PANTHER" id="PTHR43522:SF2">
    <property type="entry name" value="TRANSKETOLASE 1-RELATED"/>
    <property type="match status" value="1"/>
</dbReference>
<evidence type="ECO:0000313" key="17">
    <source>
        <dbReference type="EMBL" id="SUQ18908.1"/>
    </source>
</evidence>
<keyword evidence="13" id="KW-0786">Thiamine pyrophosphate</keyword>
<evidence type="ECO:0000256" key="13">
    <source>
        <dbReference type="ARBA" id="ARBA00023052"/>
    </source>
</evidence>
<dbReference type="SUPFAM" id="SSF52518">
    <property type="entry name" value="Thiamin diphosphate-binding fold (THDP-binding)"/>
    <property type="match status" value="2"/>
</dbReference>
<dbReference type="PANTHER" id="PTHR43522">
    <property type="entry name" value="TRANSKETOLASE"/>
    <property type="match status" value="1"/>
</dbReference>
<evidence type="ECO:0000256" key="15">
    <source>
        <dbReference type="SAM" id="Coils"/>
    </source>
</evidence>
<comment type="subunit">
    <text evidence="7">Homodimer.</text>
</comment>
<dbReference type="FunFam" id="3.40.50.970:FF:000045">
    <property type="entry name" value="Transketolase"/>
    <property type="match status" value="1"/>
</dbReference>
<reference evidence="17 18" key="1">
    <citation type="submission" date="2017-08" db="EMBL/GenBank/DDBJ databases">
        <authorList>
            <person name="de Groot N.N."/>
        </authorList>
    </citation>
    <scope>NUCLEOTIDE SEQUENCE [LARGE SCALE GENOMIC DNA]</scope>
    <source>
        <strain evidence="17 18">HM2</strain>
    </source>
</reference>
<dbReference type="EMBL" id="UHJL01000001">
    <property type="protein sequence ID" value="SUQ18908.1"/>
    <property type="molecule type" value="Genomic_DNA"/>
</dbReference>
<dbReference type="AlphaFoldDB" id="A0A380RTP0"/>
<dbReference type="CDD" id="cd07033">
    <property type="entry name" value="TPP_PYR_DXS_TK_like"/>
    <property type="match status" value="1"/>
</dbReference>
<dbReference type="InterPro" id="IPR005475">
    <property type="entry name" value="Transketolase-like_Pyr-bd"/>
</dbReference>
<dbReference type="RefSeq" id="WP_088660353.1">
    <property type="nucleotide sequence ID" value="NZ_UHJL01000001.1"/>
</dbReference>
<dbReference type="SUPFAM" id="SSF52922">
    <property type="entry name" value="TK C-terminal domain-like"/>
    <property type="match status" value="1"/>
</dbReference>
<comment type="catalytic activity">
    <reaction evidence="14">
        <text>D-sedoheptulose 7-phosphate + D-glyceraldehyde 3-phosphate = aldehydo-D-ribose 5-phosphate + D-xylulose 5-phosphate</text>
        <dbReference type="Rhea" id="RHEA:10508"/>
        <dbReference type="ChEBI" id="CHEBI:57483"/>
        <dbReference type="ChEBI" id="CHEBI:57737"/>
        <dbReference type="ChEBI" id="CHEBI:58273"/>
        <dbReference type="ChEBI" id="CHEBI:59776"/>
        <dbReference type="EC" id="2.2.1.1"/>
    </reaction>
</comment>
<dbReference type="GO" id="GO:0006098">
    <property type="term" value="P:pentose-phosphate shunt"/>
    <property type="evidence" value="ECO:0007669"/>
    <property type="project" value="TreeGrafter"/>
</dbReference>
<dbReference type="EC" id="2.2.1.1" evidence="8"/>
<evidence type="ECO:0000256" key="14">
    <source>
        <dbReference type="ARBA" id="ARBA00049473"/>
    </source>
</evidence>
<dbReference type="Gene3D" id="3.40.50.920">
    <property type="match status" value="1"/>
</dbReference>
<sequence>MQDSLVTKAADNVRILSAAMVQKAKSGHPGGAMGAADAITLLFAEFLRYDPDDANWMARDRFFMDPGHMSPLLYSELVLTNRLTLEDVKNFRQLGSRTPGHPEVDVALGIENSSGPLGIGHGIALGGAIAERFMVERFGSILEHKTVCLVSDGGLEEEIAYGVGRIAGHLKLSNLIFFYDANQVQLSCKTEDVMDHDFVKQYESWGFRVIECDGSNIAELRKAFKAAWAETEKPVLVYGHTTMAKGAIAEDGKSYEGAVSTHGQPLNAAGASTSATVKNLGGNPDDPFQVFDDVKAGFEARANELRKQVAEWKKAKAAWDKANAEKSATLNEWLSGKGLKIDLSKLNIKEGVATRVTSGTVLGYLAENYHNIICSSADLSNSDNTQAFLDKTGIFRANDFKGAFVQVGVAELTMGAIANGIALHGGLYPICATFFVFSDFMKPAIRMAALMGLPVKYVFTHDSFRVGEDGPTHQPIEHETQIRLLESLTKASGKAEMLVLRPADAYETLAAWEMAFENNDSPTALILTRQVVNTLPGENRYEAAKACRKGAYIVSDNTAAGKKPDLTLVANGSDVLLEHQAAELLRDEGKSVRVVSMISPALFLKQPKSYRDSIIAPWTPVFAKSSGLPLLFAQVVGGFGKVSGLERFGASAPAGVLEKEFGYVPEAVAAAAKEYLAEYAKNVEDFKKANA</sequence>